<gene>
    <name evidence="2" type="ORF">R1sor_014863</name>
</gene>
<comment type="caution">
    <text evidence="2">The sequence shown here is derived from an EMBL/GenBank/DDBJ whole genome shotgun (WGS) entry which is preliminary data.</text>
</comment>
<proteinExistence type="predicted"/>
<name>A0ABD3HEF5_9MARC</name>
<keyword evidence="1" id="KW-0472">Membrane</keyword>
<keyword evidence="1" id="KW-1133">Transmembrane helix</keyword>
<keyword evidence="1" id="KW-0812">Transmembrane</keyword>
<sequence length="166" mass="18470">MIYERRLHYDLLLGGTFAVTFLGWTLSPALKALELENAAFFTRVFETRVQLLNGSRIPLDDFLPGDLLTQDLATRLQSIAYHIPENSSGSFHYVGAHLDSRVGALTHTMPMRSKYRILLLDPLDNEKIRGDRVRAEVGIEVEASCVRDDRGPLRQGASSLGGEAPC</sequence>
<reference evidence="2 3" key="1">
    <citation type="submission" date="2024-09" db="EMBL/GenBank/DDBJ databases">
        <title>Chromosome-scale assembly of Riccia sorocarpa.</title>
        <authorList>
            <person name="Paukszto L."/>
        </authorList>
    </citation>
    <scope>NUCLEOTIDE SEQUENCE [LARGE SCALE GENOMIC DNA]</scope>
    <source>
        <strain evidence="2">LP-2024</strain>
        <tissue evidence="2">Aerial parts of the thallus</tissue>
    </source>
</reference>
<accession>A0ABD3HEF5</accession>
<evidence type="ECO:0000313" key="3">
    <source>
        <dbReference type="Proteomes" id="UP001633002"/>
    </source>
</evidence>
<dbReference type="AlphaFoldDB" id="A0ABD3HEF5"/>
<dbReference type="Proteomes" id="UP001633002">
    <property type="component" value="Unassembled WGS sequence"/>
</dbReference>
<protein>
    <submittedName>
        <fullName evidence="2">Uncharacterized protein</fullName>
    </submittedName>
</protein>
<evidence type="ECO:0000256" key="1">
    <source>
        <dbReference type="SAM" id="Phobius"/>
    </source>
</evidence>
<feature type="transmembrane region" description="Helical" evidence="1">
    <location>
        <begin position="7"/>
        <end position="26"/>
    </location>
</feature>
<organism evidence="2 3">
    <name type="scientific">Riccia sorocarpa</name>
    <dbReference type="NCBI Taxonomy" id="122646"/>
    <lineage>
        <taxon>Eukaryota</taxon>
        <taxon>Viridiplantae</taxon>
        <taxon>Streptophyta</taxon>
        <taxon>Embryophyta</taxon>
        <taxon>Marchantiophyta</taxon>
        <taxon>Marchantiopsida</taxon>
        <taxon>Marchantiidae</taxon>
        <taxon>Marchantiales</taxon>
        <taxon>Ricciaceae</taxon>
        <taxon>Riccia</taxon>
    </lineage>
</organism>
<evidence type="ECO:0000313" key="2">
    <source>
        <dbReference type="EMBL" id="KAL3688554.1"/>
    </source>
</evidence>
<keyword evidence="3" id="KW-1185">Reference proteome</keyword>
<dbReference type="EMBL" id="JBJQOH010000004">
    <property type="protein sequence ID" value="KAL3688554.1"/>
    <property type="molecule type" value="Genomic_DNA"/>
</dbReference>